<dbReference type="AlphaFoldDB" id="A0A6B0GMZ6"/>
<evidence type="ECO:0000313" key="9">
    <source>
        <dbReference type="Proteomes" id="UP000451471"/>
    </source>
</evidence>
<keyword evidence="4" id="KW-0378">Hydrolase</keyword>
<name>A0A6B0GMZ6_9EURY</name>
<evidence type="ECO:0000256" key="1">
    <source>
        <dbReference type="ARBA" id="ARBA00001946"/>
    </source>
</evidence>
<sequence length="261" mass="28094">MQQRDPPITHRTATEPLDPGVVSLPATDAGRAADWTFYETYQALPDPGEQADGAYVVVDAINFSTTVAWLLDRGVASVTPLRDQTAADGYAEAHPDALVGGDYAFDGGDHLVRNSPTDCAESDHAWLDAAVGLQSINGANAVRAVREDADCLVASPVNAGAVARWLDGRDEAIHFVAAGTRGEQAFEDTFGVYRVVHHLLDSPSSVTDALHLRLLDHVYATATHLNNPPDLHPDQRVIRAFDSLDVVPWRDAEGRLVDAAR</sequence>
<proteinExistence type="inferred from homology"/>
<dbReference type="EMBL" id="WSZK01000001">
    <property type="protein sequence ID" value="MWG32938.1"/>
    <property type="molecule type" value="Genomic_DNA"/>
</dbReference>
<dbReference type="InterPro" id="IPR005238">
    <property type="entry name" value="ComB-like"/>
</dbReference>
<organism evidence="8 9">
    <name type="scientific">Halomarina oriensis</name>
    <dbReference type="NCBI Taxonomy" id="671145"/>
    <lineage>
        <taxon>Archaea</taxon>
        <taxon>Methanobacteriati</taxon>
        <taxon>Methanobacteriota</taxon>
        <taxon>Stenosarchaea group</taxon>
        <taxon>Halobacteria</taxon>
        <taxon>Halobacteriales</taxon>
        <taxon>Natronomonadaceae</taxon>
        <taxon>Halomarina</taxon>
    </lineage>
</organism>
<comment type="catalytic activity">
    <reaction evidence="6">
        <text>(2R)-O-phospho-3-sulfolactate + H2O = (2R)-3-sulfolactate + phosphate</text>
        <dbReference type="Rhea" id="RHEA:23416"/>
        <dbReference type="ChEBI" id="CHEBI:15377"/>
        <dbReference type="ChEBI" id="CHEBI:15597"/>
        <dbReference type="ChEBI" id="CHEBI:43474"/>
        <dbReference type="ChEBI" id="CHEBI:58738"/>
        <dbReference type="EC" id="3.1.3.71"/>
    </reaction>
</comment>
<evidence type="ECO:0000256" key="2">
    <source>
        <dbReference type="ARBA" id="ARBA00009997"/>
    </source>
</evidence>
<dbReference type="GO" id="GO:0050532">
    <property type="term" value="F:2-phosphosulfolactate phosphatase activity"/>
    <property type="evidence" value="ECO:0007669"/>
    <property type="project" value="UniProtKB-EC"/>
</dbReference>
<accession>A0A6B0GMZ6</accession>
<feature type="region of interest" description="Disordered" evidence="7">
    <location>
        <begin position="1"/>
        <end position="21"/>
    </location>
</feature>
<evidence type="ECO:0000256" key="3">
    <source>
        <dbReference type="ARBA" id="ARBA00012953"/>
    </source>
</evidence>
<evidence type="ECO:0000256" key="7">
    <source>
        <dbReference type="SAM" id="MobiDB-lite"/>
    </source>
</evidence>
<keyword evidence="9" id="KW-1185">Reference proteome</keyword>
<dbReference type="InterPro" id="IPR036702">
    <property type="entry name" value="ComB-like_sf"/>
</dbReference>
<reference evidence="8 9" key="1">
    <citation type="submission" date="2019-12" db="EMBL/GenBank/DDBJ databases">
        <title>Halocatena pleomorpha gen. nov. sp. nov., an extremely halophilic archaeon of family Halobacteriaceae isolated from saltpan soil.</title>
        <authorList>
            <person name="Pal Y."/>
            <person name="Verma A."/>
            <person name="Krishnamurthi S."/>
            <person name="Kumar P."/>
        </authorList>
    </citation>
    <scope>NUCLEOTIDE SEQUENCE [LARGE SCALE GENOMIC DNA]</scope>
    <source>
        <strain evidence="8 9">JCM 16495</strain>
    </source>
</reference>
<evidence type="ECO:0000256" key="5">
    <source>
        <dbReference type="ARBA" id="ARBA00022842"/>
    </source>
</evidence>
<comment type="caution">
    <text evidence="8">The sequence shown here is derived from an EMBL/GenBank/DDBJ whole genome shotgun (WGS) entry which is preliminary data.</text>
</comment>
<evidence type="ECO:0000256" key="4">
    <source>
        <dbReference type="ARBA" id="ARBA00022801"/>
    </source>
</evidence>
<dbReference type="GO" id="GO:0050545">
    <property type="term" value="F:sulfopyruvate decarboxylase activity"/>
    <property type="evidence" value="ECO:0007669"/>
    <property type="project" value="TreeGrafter"/>
</dbReference>
<evidence type="ECO:0000313" key="8">
    <source>
        <dbReference type="EMBL" id="MWG32938.1"/>
    </source>
</evidence>
<comment type="cofactor">
    <cofactor evidence="1">
        <name>Mg(2+)</name>
        <dbReference type="ChEBI" id="CHEBI:18420"/>
    </cofactor>
</comment>
<dbReference type="GO" id="GO:0000287">
    <property type="term" value="F:magnesium ion binding"/>
    <property type="evidence" value="ECO:0007669"/>
    <property type="project" value="InterPro"/>
</dbReference>
<dbReference type="Gene3D" id="3.90.1560.10">
    <property type="entry name" value="ComB-like"/>
    <property type="match status" value="1"/>
</dbReference>
<protein>
    <recommendedName>
        <fullName evidence="3">2-phosphosulfolactate phosphatase</fullName>
        <ecNumber evidence="3">3.1.3.71</ecNumber>
    </recommendedName>
</protein>
<evidence type="ECO:0000256" key="6">
    <source>
        <dbReference type="ARBA" id="ARBA00033711"/>
    </source>
</evidence>
<comment type="similarity">
    <text evidence="2">Belongs to the ComB family.</text>
</comment>
<dbReference type="EC" id="3.1.3.71" evidence="3"/>
<dbReference type="PANTHER" id="PTHR37311">
    <property type="entry name" value="2-PHOSPHOSULFOLACTATE PHOSPHATASE-RELATED"/>
    <property type="match status" value="1"/>
</dbReference>
<gene>
    <name evidence="8" type="ORF">GQS65_00260</name>
</gene>
<dbReference type="Proteomes" id="UP000451471">
    <property type="component" value="Unassembled WGS sequence"/>
</dbReference>
<dbReference type="Pfam" id="PF04029">
    <property type="entry name" value="2-ph_phosp"/>
    <property type="match status" value="1"/>
</dbReference>
<dbReference type="SUPFAM" id="SSF142823">
    <property type="entry name" value="ComB-like"/>
    <property type="match status" value="1"/>
</dbReference>
<dbReference type="RefSeq" id="WP_158202669.1">
    <property type="nucleotide sequence ID" value="NZ_WSZK01000001.1"/>
</dbReference>
<dbReference type="PANTHER" id="PTHR37311:SF1">
    <property type="entry name" value="2-PHOSPHOSULFOLACTATE PHOSPHATASE-RELATED"/>
    <property type="match status" value="1"/>
</dbReference>
<keyword evidence="5" id="KW-0460">Magnesium</keyword>